<dbReference type="GO" id="GO:0004722">
    <property type="term" value="F:protein serine/threonine phosphatase activity"/>
    <property type="evidence" value="ECO:0007669"/>
    <property type="project" value="UniProtKB-EC"/>
</dbReference>
<evidence type="ECO:0000256" key="9">
    <source>
        <dbReference type="RuleBase" id="RU003465"/>
    </source>
</evidence>
<dbReference type="InterPro" id="IPR001932">
    <property type="entry name" value="PPM-type_phosphatase-like_dom"/>
</dbReference>
<dbReference type="PROSITE" id="PS01032">
    <property type="entry name" value="PPM_1"/>
    <property type="match status" value="1"/>
</dbReference>
<dbReference type="VEuPathDB" id="VectorBase:GPPI001812"/>
<feature type="region of interest" description="Disordered" evidence="10">
    <location>
        <begin position="593"/>
        <end position="618"/>
    </location>
</feature>
<evidence type="ECO:0000256" key="7">
    <source>
        <dbReference type="ARBA" id="ARBA00022912"/>
    </source>
</evidence>
<proteinExistence type="inferred from homology"/>
<dbReference type="EMBL" id="JXJN01000435">
    <property type="status" value="NOT_ANNOTATED_CDS"/>
    <property type="molecule type" value="Genomic_DNA"/>
</dbReference>
<evidence type="ECO:0000313" key="13">
    <source>
        <dbReference type="Proteomes" id="UP000092460"/>
    </source>
</evidence>
<keyword evidence="13" id="KW-1185">Reference proteome</keyword>
<evidence type="ECO:0000256" key="8">
    <source>
        <dbReference type="ARBA" id="ARBA00023211"/>
    </source>
</evidence>
<comment type="cofactor">
    <cofactor evidence="1">
        <name>Mn(2+)</name>
        <dbReference type="ChEBI" id="CHEBI:29035"/>
    </cofactor>
</comment>
<evidence type="ECO:0000256" key="4">
    <source>
        <dbReference type="ARBA" id="ARBA00022723"/>
    </source>
</evidence>
<protein>
    <recommendedName>
        <fullName evidence="3">protein-serine/threonine phosphatase</fullName>
        <ecNumber evidence="3">3.1.3.16</ecNumber>
    </recommendedName>
</protein>
<feature type="compositionally biased region" description="Low complexity" evidence="10">
    <location>
        <begin position="230"/>
        <end position="240"/>
    </location>
</feature>
<evidence type="ECO:0000256" key="2">
    <source>
        <dbReference type="ARBA" id="ARBA00006702"/>
    </source>
</evidence>
<evidence type="ECO:0000313" key="12">
    <source>
        <dbReference type="EnsemblMetazoa" id="GPPI001812-PA"/>
    </source>
</evidence>
<dbReference type="GO" id="GO:0046872">
    <property type="term" value="F:metal ion binding"/>
    <property type="evidence" value="ECO:0007669"/>
    <property type="project" value="UniProtKB-KW"/>
</dbReference>
<dbReference type="Proteomes" id="UP000092460">
    <property type="component" value="Unassembled WGS sequence"/>
</dbReference>
<sequence length="705" mass="76651">MGAYLSQPKTEKESTDESNDYLMVGACSMQGWRNSQEDAHNSILTYDTNASFFAVYDGHGGAEVSTYCSDKFPAFLKTLATYQEGAFEQALKDAFLGFDKTLLDSEVIELLKIIAGEKNFGHNEDSDTKEDDDDEDLAELHEEGNLPLDEVMKKYKGHPSMPVLKKLKENSSPKPQSPYLRGRRAAAIIADAANKAVLDPDSKPEGSSTSKAALAAEQTESPSSTKFGMENDSSNSNSAEAEAKTTSPQSSVKDKVANGSVTLKTRVKESEQNGSVSSSETKADEHDKPTTRSEKGANDRAISNEADCEPKQNGNITDGDDKEVSIEKSEANDTAITSTSKEVKEKKKVIPVDSSEEEDADFDDAGYDEEEESGEDEDEETFLANENFCANMIEEPGKDSGCTAVVSLLVGRDLYVANAGDSRCVVCRNGKAIEMSLDHKPEDDEESARIMKAGGTVTIDGRVNGGLNLSRAIGDHGYKMNANLPAEEQMISALPDVKKLIVTPEDEFMVLACDGIWNFMSSEEVVNFVRLRIKDKNKKISQICEELFDACLAPNTMGDGTGCDNMTAVIVRFKPALLELPTKINANETEDVLQARQQQQEQQQKQSEAESTAKKVQKRAIALTTSNDDCCEAESKRMKTDDNDDIDTTAASNKDRQFSSNVSDVTTNSNCSSSSASSSLEDKKENEIEDISVNEAQAVSNASST</sequence>
<dbReference type="EnsemblMetazoa" id="GPPI001812-RA">
    <property type="protein sequence ID" value="GPPI001812-PA"/>
    <property type="gene ID" value="GPPI001812"/>
</dbReference>
<keyword evidence="4" id="KW-0479">Metal-binding</keyword>
<evidence type="ECO:0000256" key="5">
    <source>
        <dbReference type="ARBA" id="ARBA00022801"/>
    </source>
</evidence>
<comment type="similarity">
    <text evidence="2 9">Belongs to the PP2C family.</text>
</comment>
<feature type="compositionally biased region" description="Polar residues" evidence="10">
    <location>
        <begin position="694"/>
        <end position="705"/>
    </location>
</feature>
<keyword evidence="6" id="KW-0460">Magnesium</keyword>
<feature type="compositionally biased region" description="Low complexity" evidence="10">
    <location>
        <begin position="659"/>
        <end position="679"/>
    </location>
</feature>
<dbReference type="EC" id="3.1.3.16" evidence="3"/>
<feature type="region of interest" description="Disordered" evidence="10">
    <location>
        <begin position="633"/>
        <end position="705"/>
    </location>
</feature>
<dbReference type="SUPFAM" id="SSF81606">
    <property type="entry name" value="PP2C-like"/>
    <property type="match status" value="2"/>
</dbReference>
<evidence type="ECO:0000259" key="11">
    <source>
        <dbReference type="PROSITE" id="PS51746"/>
    </source>
</evidence>
<feature type="region of interest" description="Disordered" evidence="10">
    <location>
        <begin position="196"/>
        <end position="380"/>
    </location>
</feature>
<dbReference type="Gene3D" id="3.60.40.10">
    <property type="entry name" value="PPM-type phosphatase domain"/>
    <property type="match status" value="2"/>
</dbReference>
<dbReference type="AlphaFoldDB" id="A0A1B0AMH1"/>
<feature type="compositionally biased region" description="Basic and acidic residues" evidence="10">
    <location>
        <begin position="281"/>
        <end position="298"/>
    </location>
</feature>
<keyword evidence="8" id="KW-0464">Manganese</keyword>
<dbReference type="InterPro" id="IPR015655">
    <property type="entry name" value="PP2C"/>
</dbReference>
<evidence type="ECO:0000256" key="6">
    <source>
        <dbReference type="ARBA" id="ARBA00022842"/>
    </source>
</evidence>
<evidence type="ECO:0000256" key="3">
    <source>
        <dbReference type="ARBA" id="ARBA00013081"/>
    </source>
</evidence>
<feature type="compositionally biased region" description="Basic and acidic residues" evidence="10">
    <location>
        <begin position="341"/>
        <end position="350"/>
    </location>
</feature>
<dbReference type="Pfam" id="PF00481">
    <property type="entry name" value="PP2C"/>
    <property type="match status" value="2"/>
</dbReference>
<evidence type="ECO:0000256" key="10">
    <source>
        <dbReference type="SAM" id="MobiDB-lite"/>
    </source>
</evidence>
<evidence type="ECO:0000256" key="1">
    <source>
        <dbReference type="ARBA" id="ARBA00001936"/>
    </source>
</evidence>
<dbReference type="CDD" id="cd00143">
    <property type="entry name" value="PP2Cc"/>
    <property type="match status" value="1"/>
</dbReference>
<dbReference type="PANTHER" id="PTHR13832:SF803">
    <property type="entry name" value="PROTEIN PHOSPHATASE 1G"/>
    <property type="match status" value="1"/>
</dbReference>
<dbReference type="InterPro" id="IPR036457">
    <property type="entry name" value="PPM-type-like_dom_sf"/>
</dbReference>
<keyword evidence="7 9" id="KW-0904">Protein phosphatase</keyword>
<dbReference type="PANTHER" id="PTHR13832">
    <property type="entry name" value="PROTEIN PHOSPHATASE 2C"/>
    <property type="match status" value="1"/>
</dbReference>
<feature type="compositionally biased region" description="Acidic residues" evidence="10">
    <location>
        <begin position="354"/>
        <end position="380"/>
    </location>
</feature>
<feature type="domain" description="PPM-type phosphatase" evidence="11">
    <location>
        <begin position="23"/>
        <end position="573"/>
    </location>
</feature>
<dbReference type="InterPro" id="IPR000222">
    <property type="entry name" value="PP2C_BS"/>
</dbReference>
<reference evidence="12" key="2">
    <citation type="submission" date="2020-05" db="UniProtKB">
        <authorList>
            <consortium name="EnsemblMetazoa"/>
        </authorList>
    </citation>
    <scope>IDENTIFICATION</scope>
    <source>
        <strain evidence="12">IAEA</strain>
    </source>
</reference>
<keyword evidence="5 9" id="KW-0378">Hydrolase</keyword>
<feature type="compositionally biased region" description="Low complexity" evidence="10">
    <location>
        <begin position="594"/>
        <end position="606"/>
    </location>
</feature>
<dbReference type="PROSITE" id="PS51746">
    <property type="entry name" value="PPM_2"/>
    <property type="match status" value="1"/>
</dbReference>
<reference evidence="13" key="1">
    <citation type="submission" date="2015-01" db="EMBL/GenBank/DDBJ databases">
        <authorList>
            <person name="Aksoy S."/>
            <person name="Warren W."/>
            <person name="Wilson R.K."/>
        </authorList>
    </citation>
    <scope>NUCLEOTIDE SEQUENCE [LARGE SCALE GENOMIC DNA]</scope>
    <source>
        <strain evidence="13">IAEA</strain>
    </source>
</reference>
<feature type="compositionally biased region" description="Basic and acidic residues" evidence="10">
    <location>
        <begin position="322"/>
        <end position="331"/>
    </location>
</feature>
<dbReference type="STRING" id="67801.A0A1B0AMH1"/>
<name>A0A1B0AMH1_9MUSC</name>
<dbReference type="SMART" id="SM00332">
    <property type="entry name" value="PP2Cc"/>
    <property type="match status" value="1"/>
</dbReference>
<accession>A0A1B0AMH1</accession>
<organism evidence="12 13">
    <name type="scientific">Glossina palpalis gambiensis</name>
    <dbReference type="NCBI Taxonomy" id="67801"/>
    <lineage>
        <taxon>Eukaryota</taxon>
        <taxon>Metazoa</taxon>
        <taxon>Ecdysozoa</taxon>
        <taxon>Arthropoda</taxon>
        <taxon>Hexapoda</taxon>
        <taxon>Insecta</taxon>
        <taxon>Pterygota</taxon>
        <taxon>Neoptera</taxon>
        <taxon>Endopterygota</taxon>
        <taxon>Diptera</taxon>
        <taxon>Brachycera</taxon>
        <taxon>Muscomorpha</taxon>
        <taxon>Hippoboscoidea</taxon>
        <taxon>Glossinidae</taxon>
        <taxon>Glossina</taxon>
    </lineage>
</organism>